<dbReference type="SUPFAM" id="SSF51261">
    <property type="entry name" value="Duplicated hybrid motif"/>
    <property type="match status" value="1"/>
</dbReference>
<accession>A0A558GYT2</accession>
<evidence type="ECO:0000313" key="5">
    <source>
        <dbReference type="Proteomes" id="UP000316500"/>
    </source>
</evidence>
<dbReference type="Pfam" id="PF01551">
    <property type="entry name" value="Peptidase_M23"/>
    <property type="match status" value="1"/>
</dbReference>
<dbReference type="InterPro" id="IPR016047">
    <property type="entry name" value="M23ase_b-sheet_dom"/>
</dbReference>
<evidence type="ECO:0000256" key="1">
    <source>
        <dbReference type="ARBA" id="ARBA00022729"/>
    </source>
</evidence>
<name>A0A558GYT2_PAENT</name>
<dbReference type="RefSeq" id="WP_144651145.1">
    <property type="nucleotide sequence ID" value="NZ_VNFK01000009.1"/>
</dbReference>
<dbReference type="OrthoDB" id="1099523at2"/>
<protein>
    <submittedName>
        <fullName evidence="4">M23 family metallopeptidase</fullName>
    </submittedName>
</protein>
<dbReference type="InterPro" id="IPR011055">
    <property type="entry name" value="Dup_hybrid_motif"/>
</dbReference>
<feature type="domain" description="M23ase beta-sheet core" evidence="3">
    <location>
        <begin position="174"/>
        <end position="269"/>
    </location>
</feature>
<gene>
    <name evidence="4" type="ORF">FQP90_13085</name>
</gene>
<evidence type="ECO:0000259" key="3">
    <source>
        <dbReference type="Pfam" id="PF01551"/>
    </source>
</evidence>
<dbReference type="PANTHER" id="PTHR21666:SF289">
    <property type="entry name" value="L-ALA--D-GLU ENDOPEPTIDASE"/>
    <property type="match status" value="1"/>
</dbReference>
<comment type="caution">
    <text evidence="4">The sequence shown here is derived from an EMBL/GenBank/DDBJ whole genome shotgun (WGS) entry which is preliminary data.</text>
</comment>
<proteinExistence type="predicted"/>
<keyword evidence="1" id="KW-0732">Signal</keyword>
<dbReference type="Gene3D" id="2.70.70.10">
    <property type="entry name" value="Glucose Permease (Domain IIA)"/>
    <property type="match status" value="1"/>
</dbReference>
<dbReference type="CDD" id="cd12797">
    <property type="entry name" value="M23_peptidase"/>
    <property type="match status" value="1"/>
</dbReference>
<dbReference type="Proteomes" id="UP000316500">
    <property type="component" value="Unassembled WGS sequence"/>
</dbReference>
<evidence type="ECO:0000313" key="4">
    <source>
        <dbReference type="EMBL" id="TVU61996.1"/>
    </source>
</evidence>
<dbReference type="AlphaFoldDB" id="A0A558GYT2"/>
<reference evidence="4 5" key="1">
    <citation type="submission" date="2019-07" db="EMBL/GenBank/DDBJ databases">
        <title>Diversity of Bacteria from Kongsfjorden, Arctic.</title>
        <authorList>
            <person name="Yu Y."/>
        </authorList>
    </citation>
    <scope>NUCLEOTIDE SEQUENCE [LARGE SCALE GENOMIC DNA]</scope>
    <source>
        <strain evidence="4 5">SM1928</strain>
    </source>
</reference>
<evidence type="ECO:0000256" key="2">
    <source>
        <dbReference type="SAM" id="MobiDB-lite"/>
    </source>
</evidence>
<dbReference type="GO" id="GO:0004222">
    <property type="term" value="F:metalloendopeptidase activity"/>
    <property type="evidence" value="ECO:0007669"/>
    <property type="project" value="TreeGrafter"/>
</dbReference>
<sequence length="273" mass="26657">MTSSSPHGRRRKPASGLLSRTAAPTTPRATPQHRGMPAAGPGRGRRKQVTAAATLSVAAMLTAALTAAHAGPAPTGTGPAVQAAATTATVAPVQASAGASISYERPAVTTEQAPLPVQAKTQVAASGAAAPKVAAAAAAAPAAASSRLGAPLANMSVTSPFGIRSSPISGSGELHTGLDLVAACQTAVFAAGAGTVVEAGWSPYGGGNRIVVDHGNGLKSTYNHLASIETSVGATVAAGQRLAAAGTTGASTGCHLHFEVLLNGQTVNPQGWM</sequence>
<feature type="region of interest" description="Disordered" evidence="2">
    <location>
        <begin position="1"/>
        <end position="50"/>
    </location>
</feature>
<dbReference type="EMBL" id="VNFK01000009">
    <property type="protein sequence ID" value="TVU61996.1"/>
    <property type="molecule type" value="Genomic_DNA"/>
</dbReference>
<dbReference type="InterPro" id="IPR050570">
    <property type="entry name" value="Cell_wall_metabolism_enzyme"/>
</dbReference>
<feature type="compositionally biased region" description="Low complexity" evidence="2">
    <location>
        <begin position="20"/>
        <end position="40"/>
    </location>
</feature>
<dbReference type="PANTHER" id="PTHR21666">
    <property type="entry name" value="PEPTIDASE-RELATED"/>
    <property type="match status" value="1"/>
</dbReference>
<organism evidence="4 5">
    <name type="scientific">Paenarthrobacter nitroguajacolicus</name>
    <name type="common">Arthrobacter nitroguajacolicus</name>
    <dbReference type="NCBI Taxonomy" id="211146"/>
    <lineage>
        <taxon>Bacteria</taxon>
        <taxon>Bacillati</taxon>
        <taxon>Actinomycetota</taxon>
        <taxon>Actinomycetes</taxon>
        <taxon>Micrococcales</taxon>
        <taxon>Micrococcaceae</taxon>
        <taxon>Paenarthrobacter</taxon>
    </lineage>
</organism>